<dbReference type="EMBL" id="DQWS01000140">
    <property type="protein sequence ID" value="HDD53146.1"/>
    <property type="molecule type" value="Genomic_DNA"/>
</dbReference>
<reference evidence="2" key="1">
    <citation type="journal article" date="2020" name="mSystems">
        <title>Genome- and Community-Level Interaction Insights into Carbon Utilization and Element Cycling Functions of Hydrothermarchaeota in Hydrothermal Sediment.</title>
        <authorList>
            <person name="Zhou Z."/>
            <person name="Liu Y."/>
            <person name="Xu W."/>
            <person name="Pan J."/>
            <person name="Luo Z.H."/>
            <person name="Li M."/>
        </authorList>
    </citation>
    <scope>NUCLEOTIDE SEQUENCE [LARGE SCALE GENOMIC DNA]</scope>
    <source>
        <strain evidence="2">HyVt-115</strain>
    </source>
</reference>
<dbReference type="Gene3D" id="3.90.1300.10">
    <property type="entry name" value="Amidase signature (AS) domain"/>
    <property type="match status" value="1"/>
</dbReference>
<dbReference type="InterPro" id="IPR000120">
    <property type="entry name" value="Amidase"/>
</dbReference>
<dbReference type="PANTHER" id="PTHR11895">
    <property type="entry name" value="TRANSAMIDASE"/>
    <property type="match status" value="1"/>
</dbReference>
<dbReference type="AlphaFoldDB" id="A0A7C0Y8L3"/>
<dbReference type="PANTHER" id="PTHR11895:SF151">
    <property type="entry name" value="GLUTAMYL-TRNA(GLN) AMIDOTRANSFERASE SUBUNIT A"/>
    <property type="match status" value="1"/>
</dbReference>
<protein>
    <submittedName>
        <fullName evidence="2">Asp-tRNA(Asn)/Glu-tRNA(Gln) amidotransferase subunit GatA</fullName>
    </submittedName>
</protein>
<organism evidence="2">
    <name type="scientific">Thermosulfidibacter takaii</name>
    <dbReference type="NCBI Taxonomy" id="412593"/>
    <lineage>
        <taxon>Bacteria</taxon>
        <taxon>Pseudomonadati</taxon>
        <taxon>Thermosulfidibacterota</taxon>
        <taxon>Thermosulfidibacteria</taxon>
        <taxon>Thermosulfidibacterales</taxon>
        <taxon>Thermosulfidibacteraceae</taxon>
    </lineage>
</organism>
<dbReference type="InterPro" id="IPR023631">
    <property type="entry name" value="Amidase_dom"/>
</dbReference>
<accession>A0A7C0Y8L3</accession>
<dbReference type="InterPro" id="IPR036928">
    <property type="entry name" value="AS_sf"/>
</dbReference>
<comment type="caution">
    <text evidence="2">The sequence shown here is derived from an EMBL/GenBank/DDBJ whole genome shotgun (WGS) entry which is preliminary data.</text>
</comment>
<dbReference type="SUPFAM" id="SSF75304">
    <property type="entry name" value="Amidase signature (AS) enzymes"/>
    <property type="match status" value="1"/>
</dbReference>
<dbReference type="GO" id="GO:0003824">
    <property type="term" value="F:catalytic activity"/>
    <property type="evidence" value="ECO:0007669"/>
    <property type="project" value="InterPro"/>
</dbReference>
<sequence>HSPYAVATYYLVATAEASSNLARYDGVKYGYRAPEYKDLYDMYVKTRSQGFGTEVKRRIMLGTYALSAGYYDAYYLKAQKVRTLIKRDFEEVFRTCDAVITPTSPTPAFRMGERLADPLTMYLSDIYTISVNLAGIPAVSVPCGFTEEGLPVGLQIMGKAFDEATILSLGHAYQGVTNWHKRRPPV</sequence>
<feature type="non-terminal residue" evidence="2">
    <location>
        <position position="1"/>
    </location>
</feature>
<proteinExistence type="predicted"/>
<feature type="domain" description="Amidase" evidence="1">
    <location>
        <begin position="2"/>
        <end position="167"/>
    </location>
</feature>
<evidence type="ECO:0000259" key="1">
    <source>
        <dbReference type="Pfam" id="PF01425"/>
    </source>
</evidence>
<dbReference type="Proteomes" id="UP000885690">
    <property type="component" value="Unassembled WGS sequence"/>
</dbReference>
<evidence type="ECO:0000313" key="2">
    <source>
        <dbReference type="EMBL" id="HDD53146.1"/>
    </source>
</evidence>
<name>A0A7C0Y8L3_9BACT</name>
<dbReference type="Pfam" id="PF01425">
    <property type="entry name" value="Amidase"/>
    <property type="match status" value="1"/>
</dbReference>
<gene>
    <name evidence="2" type="ORF">ENF32_03665</name>
</gene>